<dbReference type="EMBL" id="JBHLUH010000009">
    <property type="protein sequence ID" value="MFC0527588.1"/>
    <property type="molecule type" value="Genomic_DNA"/>
</dbReference>
<sequence length="390" mass="41308">MDLRTRRPAGTADRDTALADLVDAVRQLEGLTAQVGPFALGSEVCDTAPEVVAAVCRALDVPLTFDAPSRGRERDHAVVALGAEIQRAQRAPGLAGLDPADAAAEARRRYEREEAGHRWHAVRRPDGTTVTAVEAGPADAPCVLLSAPCGMGYRLSLPWLAALRSSYRCVIVEARGTSGRIADPADFDRRGYGVGDQVGDLLATVDALATGPVHLMGLCAGVAVALEAAARAPDRVGSLSLWHADLELGAEAEKTDHQVNLRAMLDLGGESRDTAAWLRDKLTAGQMTGVPEGLGPLVVRPYATAELFYRYAKLTGATMHWDSRPTVARVSQPCLVVTSADDSTAHPAGSRWLAATVPGARLVEAEHGHHLDAFRATPAQVSWLTSFLVS</sequence>
<reference evidence="1 2" key="1">
    <citation type="submission" date="2024-09" db="EMBL/GenBank/DDBJ databases">
        <authorList>
            <person name="Sun Q."/>
            <person name="Mori K."/>
        </authorList>
    </citation>
    <scope>NUCLEOTIDE SEQUENCE [LARGE SCALE GENOMIC DNA]</scope>
    <source>
        <strain evidence="1 2">TBRC 3947</strain>
    </source>
</reference>
<dbReference type="GO" id="GO:0016787">
    <property type="term" value="F:hydrolase activity"/>
    <property type="evidence" value="ECO:0007669"/>
    <property type="project" value="UniProtKB-KW"/>
</dbReference>
<dbReference type="InterPro" id="IPR029058">
    <property type="entry name" value="AB_hydrolase_fold"/>
</dbReference>
<dbReference type="Proteomes" id="UP001589867">
    <property type="component" value="Unassembled WGS sequence"/>
</dbReference>
<name>A0ABV6LYS3_9ACTN</name>
<protein>
    <submittedName>
        <fullName evidence="1">Alpha/beta fold hydrolase</fullName>
    </submittedName>
</protein>
<accession>A0ABV6LYS3</accession>
<keyword evidence="2" id="KW-1185">Reference proteome</keyword>
<evidence type="ECO:0000313" key="2">
    <source>
        <dbReference type="Proteomes" id="UP001589867"/>
    </source>
</evidence>
<proteinExistence type="predicted"/>
<dbReference type="SUPFAM" id="SSF53474">
    <property type="entry name" value="alpha/beta-Hydrolases"/>
    <property type="match status" value="1"/>
</dbReference>
<keyword evidence="1" id="KW-0378">Hydrolase</keyword>
<organism evidence="1 2">
    <name type="scientific">Phytohabitans kaempferiae</name>
    <dbReference type="NCBI Taxonomy" id="1620943"/>
    <lineage>
        <taxon>Bacteria</taxon>
        <taxon>Bacillati</taxon>
        <taxon>Actinomycetota</taxon>
        <taxon>Actinomycetes</taxon>
        <taxon>Micromonosporales</taxon>
        <taxon>Micromonosporaceae</taxon>
    </lineage>
</organism>
<dbReference type="PANTHER" id="PTHR43433">
    <property type="entry name" value="HYDROLASE, ALPHA/BETA FOLD FAMILY PROTEIN"/>
    <property type="match status" value="1"/>
</dbReference>
<dbReference type="RefSeq" id="WP_377247782.1">
    <property type="nucleotide sequence ID" value="NZ_JBHLUH010000009.1"/>
</dbReference>
<dbReference type="PANTHER" id="PTHR43433:SF10">
    <property type="entry name" value="AB HYDROLASE-1 DOMAIN-CONTAINING PROTEIN"/>
    <property type="match status" value="1"/>
</dbReference>
<gene>
    <name evidence="1" type="ORF">ACFFIA_07950</name>
</gene>
<dbReference type="InterPro" id="IPR050471">
    <property type="entry name" value="AB_hydrolase"/>
</dbReference>
<comment type="caution">
    <text evidence="1">The sequence shown here is derived from an EMBL/GenBank/DDBJ whole genome shotgun (WGS) entry which is preliminary data.</text>
</comment>
<dbReference type="Gene3D" id="3.40.50.1820">
    <property type="entry name" value="alpha/beta hydrolase"/>
    <property type="match status" value="1"/>
</dbReference>
<evidence type="ECO:0000313" key="1">
    <source>
        <dbReference type="EMBL" id="MFC0527588.1"/>
    </source>
</evidence>